<evidence type="ECO:0000256" key="1">
    <source>
        <dbReference type="SAM" id="MobiDB-lite"/>
    </source>
</evidence>
<gene>
    <name evidence="2" type="ORF">P7K49_030051</name>
</gene>
<evidence type="ECO:0000313" key="2">
    <source>
        <dbReference type="EMBL" id="KAK2090767.1"/>
    </source>
</evidence>
<proteinExistence type="predicted"/>
<evidence type="ECO:0000313" key="3">
    <source>
        <dbReference type="Proteomes" id="UP001266305"/>
    </source>
</evidence>
<accession>A0ABQ9U122</accession>
<dbReference type="EMBL" id="JASSZA010000016">
    <property type="protein sequence ID" value="KAK2090767.1"/>
    <property type="molecule type" value="Genomic_DNA"/>
</dbReference>
<organism evidence="2 3">
    <name type="scientific">Saguinus oedipus</name>
    <name type="common">Cotton-top tamarin</name>
    <name type="synonym">Oedipomidas oedipus</name>
    <dbReference type="NCBI Taxonomy" id="9490"/>
    <lineage>
        <taxon>Eukaryota</taxon>
        <taxon>Metazoa</taxon>
        <taxon>Chordata</taxon>
        <taxon>Craniata</taxon>
        <taxon>Vertebrata</taxon>
        <taxon>Euteleostomi</taxon>
        <taxon>Mammalia</taxon>
        <taxon>Eutheria</taxon>
        <taxon>Euarchontoglires</taxon>
        <taxon>Primates</taxon>
        <taxon>Haplorrhini</taxon>
        <taxon>Platyrrhini</taxon>
        <taxon>Cebidae</taxon>
        <taxon>Callitrichinae</taxon>
        <taxon>Saguinus</taxon>
    </lineage>
</organism>
<reference evidence="2 3" key="1">
    <citation type="submission" date="2023-05" db="EMBL/GenBank/DDBJ databases">
        <title>B98-5 Cell Line De Novo Hybrid Assembly: An Optical Mapping Approach.</title>
        <authorList>
            <person name="Kananen K."/>
            <person name="Auerbach J.A."/>
            <person name="Kautto E."/>
            <person name="Blachly J.S."/>
        </authorList>
    </citation>
    <scope>NUCLEOTIDE SEQUENCE [LARGE SCALE GENOMIC DNA]</scope>
    <source>
        <strain evidence="2">B95-8</strain>
        <tissue evidence="2">Cell line</tissue>
    </source>
</reference>
<name>A0ABQ9U122_SAGOE</name>
<protein>
    <submittedName>
        <fullName evidence="2">Uncharacterized protein</fullName>
    </submittedName>
</protein>
<feature type="region of interest" description="Disordered" evidence="1">
    <location>
        <begin position="156"/>
        <end position="179"/>
    </location>
</feature>
<keyword evidence="3" id="KW-1185">Reference proteome</keyword>
<comment type="caution">
    <text evidence="2">The sequence shown here is derived from an EMBL/GenBank/DDBJ whole genome shotgun (WGS) entry which is preliminary data.</text>
</comment>
<sequence length="252" mass="27425">MEHGDTHQAWSTVTLQHMEHGDTCNKRSTVTPTTHGAQCLAESGSRMRTLLIVGFPPGGVPGLTQSCTIHSWCLRVHSWYPVLLRSLQVPTDCRGMLPSQKQGVHYFPPSKPLVINKQSLPDFCGAISLSREGVFTIGLGVRHRFRQQPCPCPGTVLSLGEPDSNGASPSSTPDGAIRERQRSSAFSCHPFIDISRSARFTFYLTPSLPSLPSKHSEVSGPMGLAGDTLHVYLLVTAGENVQKLKKENADQV</sequence>
<dbReference type="Proteomes" id="UP001266305">
    <property type="component" value="Unassembled WGS sequence"/>
</dbReference>